<dbReference type="PANTHER" id="PTHR34723">
    <property type="entry name" value="PROTEIN CBG17025"/>
    <property type="match status" value="1"/>
</dbReference>
<comment type="caution">
    <text evidence="2">The sequence shown here is derived from an EMBL/GenBank/DDBJ whole genome shotgun (WGS) entry which is preliminary data.</text>
</comment>
<keyword evidence="1" id="KW-0732">Signal</keyword>
<evidence type="ECO:0000313" key="2">
    <source>
        <dbReference type="EMBL" id="PHT24456.1"/>
    </source>
</evidence>
<evidence type="ECO:0008006" key="4">
    <source>
        <dbReference type="Google" id="ProtNLM"/>
    </source>
</evidence>
<accession>A0A2G2UUP2</accession>
<gene>
    <name evidence="2" type="ORF">T459_35833</name>
</gene>
<sequence length="120" mass="12729">MPRCHAAMVRRCHGALVPGFLGATVSWCHGAMVPRCLGSMVPWCHGATVPWCYGAMVPPWQATICPSAFVIGGVRSSLEASPVLHSTVTKTSNCDMPPCTDVVLDASLSTYGTLRIAENL</sequence>
<dbReference type="Gramene" id="PHT24456">
    <property type="protein sequence ID" value="PHT24456"/>
    <property type="gene ID" value="T459_35833"/>
</dbReference>
<feature type="chain" id="PRO_5013854740" description="Secreted protein" evidence="1">
    <location>
        <begin position="31"/>
        <end position="120"/>
    </location>
</feature>
<feature type="signal peptide" evidence="1">
    <location>
        <begin position="1"/>
        <end position="30"/>
    </location>
</feature>
<dbReference type="PANTHER" id="PTHR34723:SF8">
    <property type="entry name" value="PROTEIN CBG17025"/>
    <property type="match status" value="1"/>
</dbReference>
<evidence type="ECO:0000256" key="1">
    <source>
        <dbReference type="SAM" id="SignalP"/>
    </source>
</evidence>
<dbReference type="EMBL" id="AYRZ02030050">
    <property type="protein sequence ID" value="PHT24456.1"/>
    <property type="molecule type" value="Genomic_DNA"/>
</dbReference>
<protein>
    <recommendedName>
        <fullName evidence="4">Secreted protein</fullName>
    </recommendedName>
</protein>
<keyword evidence="3" id="KW-1185">Reference proteome</keyword>
<dbReference type="AlphaFoldDB" id="A0A2G2UUP2"/>
<proteinExistence type="predicted"/>
<reference evidence="2 3" key="2">
    <citation type="journal article" date="2017" name="Genome Biol.">
        <title>New reference genome sequences of hot pepper reveal the massive evolution of plant disease-resistance genes by retroduplication.</title>
        <authorList>
            <person name="Kim S."/>
            <person name="Park J."/>
            <person name="Yeom S.I."/>
            <person name="Kim Y.M."/>
            <person name="Seo E."/>
            <person name="Kim K.T."/>
            <person name="Kim M.S."/>
            <person name="Lee J.M."/>
            <person name="Cheong K."/>
            <person name="Shin H.S."/>
            <person name="Kim S.B."/>
            <person name="Han K."/>
            <person name="Lee J."/>
            <person name="Park M."/>
            <person name="Lee H.A."/>
            <person name="Lee H.Y."/>
            <person name="Lee Y."/>
            <person name="Oh S."/>
            <person name="Lee J.H."/>
            <person name="Choi E."/>
            <person name="Choi E."/>
            <person name="Lee S.E."/>
            <person name="Jeon J."/>
            <person name="Kim H."/>
            <person name="Choi G."/>
            <person name="Song H."/>
            <person name="Lee J."/>
            <person name="Lee S.C."/>
            <person name="Kwon J.K."/>
            <person name="Lee H.Y."/>
            <person name="Koo N."/>
            <person name="Hong Y."/>
            <person name="Kim R.W."/>
            <person name="Kang W.H."/>
            <person name="Huh J.H."/>
            <person name="Kang B.C."/>
            <person name="Yang T.J."/>
            <person name="Lee Y.H."/>
            <person name="Bennetzen J.L."/>
            <person name="Choi D."/>
        </authorList>
    </citation>
    <scope>NUCLEOTIDE SEQUENCE [LARGE SCALE GENOMIC DNA]</scope>
    <source>
        <strain evidence="3">cv. CM334</strain>
    </source>
</reference>
<name>A0A2G2UUP2_CAPAN</name>
<reference evidence="2 3" key="1">
    <citation type="journal article" date="2014" name="Nat. Genet.">
        <title>Genome sequence of the hot pepper provides insights into the evolution of pungency in Capsicum species.</title>
        <authorList>
            <person name="Kim S."/>
            <person name="Park M."/>
            <person name="Yeom S.I."/>
            <person name="Kim Y.M."/>
            <person name="Lee J.M."/>
            <person name="Lee H.A."/>
            <person name="Seo E."/>
            <person name="Choi J."/>
            <person name="Cheong K."/>
            <person name="Kim K.T."/>
            <person name="Jung K."/>
            <person name="Lee G.W."/>
            <person name="Oh S.K."/>
            <person name="Bae C."/>
            <person name="Kim S.B."/>
            <person name="Lee H.Y."/>
            <person name="Kim S.Y."/>
            <person name="Kim M.S."/>
            <person name="Kang B.C."/>
            <person name="Jo Y.D."/>
            <person name="Yang H.B."/>
            <person name="Jeong H.J."/>
            <person name="Kang W.H."/>
            <person name="Kwon J.K."/>
            <person name="Shin C."/>
            <person name="Lim J.Y."/>
            <person name="Park J.H."/>
            <person name="Huh J.H."/>
            <person name="Kim J.S."/>
            <person name="Kim B.D."/>
            <person name="Cohen O."/>
            <person name="Paran I."/>
            <person name="Suh M.C."/>
            <person name="Lee S.B."/>
            <person name="Kim Y.K."/>
            <person name="Shin Y."/>
            <person name="Noh S.J."/>
            <person name="Park J."/>
            <person name="Seo Y.S."/>
            <person name="Kwon S.Y."/>
            <person name="Kim H.A."/>
            <person name="Park J.M."/>
            <person name="Kim H.J."/>
            <person name="Choi S.B."/>
            <person name="Bosland P.W."/>
            <person name="Reeves G."/>
            <person name="Jo S.H."/>
            <person name="Lee B.W."/>
            <person name="Cho H.T."/>
            <person name="Choi H.S."/>
            <person name="Lee M.S."/>
            <person name="Yu Y."/>
            <person name="Do Choi Y."/>
            <person name="Park B.S."/>
            <person name="van Deynze A."/>
            <person name="Ashrafi H."/>
            <person name="Hill T."/>
            <person name="Kim W.T."/>
            <person name="Pai H.S."/>
            <person name="Ahn H.K."/>
            <person name="Yeam I."/>
            <person name="Giovannoni J.J."/>
            <person name="Rose J.K."/>
            <person name="Sorensen I."/>
            <person name="Lee S.J."/>
            <person name="Kim R.W."/>
            <person name="Choi I.Y."/>
            <person name="Choi B.S."/>
            <person name="Lim J.S."/>
            <person name="Lee Y.H."/>
            <person name="Choi D."/>
        </authorList>
    </citation>
    <scope>NUCLEOTIDE SEQUENCE [LARGE SCALE GENOMIC DNA]</scope>
    <source>
        <strain evidence="3">cv. CM334</strain>
    </source>
</reference>
<organism evidence="2 3">
    <name type="scientific">Capsicum annuum</name>
    <name type="common">Capsicum pepper</name>
    <dbReference type="NCBI Taxonomy" id="4072"/>
    <lineage>
        <taxon>Eukaryota</taxon>
        <taxon>Viridiplantae</taxon>
        <taxon>Streptophyta</taxon>
        <taxon>Embryophyta</taxon>
        <taxon>Tracheophyta</taxon>
        <taxon>Spermatophyta</taxon>
        <taxon>Magnoliopsida</taxon>
        <taxon>eudicotyledons</taxon>
        <taxon>Gunneridae</taxon>
        <taxon>Pentapetalae</taxon>
        <taxon>asterids</taxon>
        <taxon>lamiids</taxon>
        <taxon>Solanales</taxon>
        <taxon>Solanaceae</taxon>
        <taxon>Solanoideae</taxon>
        <taxon>Capsiceae</taxon>
        <taxon>Capsicum</taxon>
    </lineage>
</organism>
<evidence type="ECO:0000313" key="3">
    <source>
        <dbReference type="Proteomes" id="UP000222542"/>
    </source>
</evidence>
<dbReference type="Proteomes" id="UP000222542">
    <property type="component" value="Unassembled WGS sequence"/>
</dbReference>